<organism evidence="2 3">
    <name type="scientific">Brevibacterium casei</name>
    <dbReference type="NCBI Taxonomy" id="33889"/>
    <lineage>
        <taxon>Bacteria</taxon>
        <taxon>Bacillati</taxon>
        <taxon>Actinomycetota</taxon>
        <taxon>Actinomycetes</taxon>
        <taxon>Micrococcales</taxon>
        <taxon>Brevibacteriaceae</taxon>
        <taxon>Brevibacterium</taxon>
    </lineage>
</organism>
<dbReference type="Pfam" id="PF00005">
    <property type="entry name" value="ABC_tran"/>
    <property type="match status" value="1"/>
</dbReference>
<name>A0A7T4DIM7_9MICO</name>
<sequence>MQSDSHTLAAPTEVDSAAVTLRDWGMSGKQGPVFSDIDLTVASGSLAIIRGAAGSGKTSLLLSIAGRMRVDTGEGHVFDLNIRRQARAVRETVSIGHVAGLTDLENDFTVAQHIAERLIMLQPWYKPWVSKKSLREVIDVIKETFDSATEVIGRLPKDTFTSSDAKSADFLVDADGDTFVSELSELQKFLLEFGLASLAQKPVIVIDNIDFLREREDRARAWAALLIYQELRRERDPEKPLTLIVTCEDSSDIDLAFDQLSTQVHPASVTELNLTPQSS</sequence>
<protein>
    <submittedName>
        <fullName evidence="2">ATP-binding cassette domain-containing protein</fullName>
    </submittedName>
</protein>
<dbReference type="EMBL" id="CP065989">
    <property type="protein sequence ID" value="QQB14737.1"/>
    <property type="molecule type" value="Genomic_DNA"/>
</dbReference>
<dbReference type="Gene3D" id="3.40.50.300">
    <property type="entry name" value="P-loop containing nucleotide triphosphate hydrolases"/>
    <property type="match status" value="1"/>
</dbReference>
<dbReference type="RefSeq" id="WP_198499790.1">
    <property type="nucleotide sequence ID" value="NZ_CP065989.1"/>
</dbReference>
<reference evidence="2 3" key="1">
    <citation type="submission" date="2020-12" db="EMBL/GenBank/DDBJ databases">
        <title>FDA dAtabase for Regulatory Grade micrObial Sequences (FDA-ARGOS): Supporting development and validation of Infectious Disease Dx tests.</title>
        <authorList>
            <person name="Sproer C."/>
            <person name="Gronow S."/>
            <person name="Severitt S."/>
            <person name="Schroder I."/>
            <person name="Tallon L."/>
            <person name="Sadzewicz L."/>
            <person name="Zhao X."/>
            <person name="Boylan J."/>
            <person name="Ott S."/>
            <person name="Bowen H."/>
            <person name="Vavikolanu K."/>
            <person name="Mehta A."/>
            <person name="Aluvathingal J."/>
            <person name="Nadendla S."/>
            <person name="Lowell S."/>
            <person name="Myers T."/>
            <person name="Yan Y."/>
            <person name="Sichtig H."/>
        </authorList>
    </citation>
    <scope>NUCLEOTIDE SEQUENCE [LARGE SCALE GENOMIC DNA]</scope>
    <source>
        <strain evidence="2 3">FDAARGOS_990</strain>
    </source>
</reference>
<dbReference type="InterPro" id="IPR003439">
    <property type="entry name" value="ABC_transporter-like_ATP-bd"/>
</dbReference>
<dbReference type="InterPro" id="IPR027417">
    <property type="entry name" value="P-loop_NTPase"/>
</dbReference>
<keyword evidence="2" id="KW-0547">Nucleotide-binding</keyword>
<proteinExistence type="predicted"/>
<evidence type="ECO:0000313" key="2">
    <source>
        <dbReference type="EMBL" id="QQB14737.1"/>
    </source>
</evidence>
<accession>A0A7T4DIM7</accession>
<dbReference type="GO" id="GO:0005524">
    <property type="term" value="F:ATP binding"/>
    <property type="evidence" value="ECO:0007669"/>
    <property type="project" value="UniProtKB-KW"/>
</dbReference>
<dbReference type="GO" id="GO:0016887">
    <property type="term" value="F:ATP hydrolysis activity"/>
    <property type="evidence" value="ECO:0007669"/>
    <property type="project" value="InterPro"/>
</dbReference>
<evidence type="ECO:0000313" key="3">
    <source>
        <dbReference type="Proteomes" id="UP000595374"/>
    </source>
</evidence>
<feature type="domain" description="ABC transporter" evidence="1">
    <location>
        <begin position="35"/>
        <end position="207"/>
    </location>
</feature>
<dbReference type="SUPFAM" id="SSF52540">
    <property type="entry name" value="P-loop containing nucleoside triphosphate hydrolases"/>
    <property type="match status" value="1"/>
</dbReference>
<dbReference type="Proteomes" id="UP000595374">
    <property type="component" value="Chromosome"/>
</dbReference>
<evidence type="ECO:0000259" key="1">
    <source>
        <dbReference type="Pfam" id="PF00005"/>
    </source>
</evidence>
<dbReference type="AlphaFoldDB" id="A0A7T4DIM7"/>
<keyword evidence="2" id="KW-0067">ATP-binding</keyword>
<gene>
    <name evidence="2" type="ORF">I6H47_01765</name>
</gene>